<proteinExistence type="predicted"/>
<dbReference type="OrthoDB" id="7959377at2"/>
<keyword evidence="3" id="KW-1185">Reference proteome</keyword>
<dbReference type="EMBL" id="LMTR01000094">
    <property type="protein sequence ID" value="KWT64249.1"/>
    <property type="molecule type" value="Genomic_DNA"/>
</dbReference>
<evidence type="ECO:0000313" key="3">
    <source>
        <dbReference type="Proteomes" id="UP000059074"/>
    </source>
</evidence>
<reference evidence="2 3" key="1">
    <citation type="submission" date="2015-10" db="EMBL/GenBank/DDBJ databases">
        <title>Transcriptomic analysis of a linuron degrading triple-species bacterial consortium.</title>
        <authorList>
            <person name="Albers P."/>
        </authorList>
    </citation>
    <scope>NUCLEOTIDE SEQUENCE [LARGE SCALE GENOMIC DNA]</scope>
    <source>
        <strain evidence="2 3">WDL6</strain>
    </source>
</reference>
<name>A0A109B8Q6_HYPSL</name>
<dbReference type="AlphaFoldDB" id="A0A109B8Q6"/>
<protein>
    <submittedName>
        <fullName evidence="2">Uncharacterized protein</fullName>
    </submittedName>
</protein>
<sequence>MISAAARYFSVARAKGLRHRVRQSTWRLVAEGCIKLSVLEAAHRLSKSEPIVLLVDNSVLGHAVTHDTVWIDTGTKMWGGTVPVQTGYAARIPVHRPDNNSRIYREVTYLVGIAELARRGLIRLVTSSELMSEWLRHPIGRFSGYGWDDHHLFEGIEMPSVDGYVLDLKDAKQRQLQRLSASSEQPFKDLSSHFPPKDNLDVWHVHTAHRYGIHGFLTVDFGFVEKFEKQGEKLKPYGLVSRPVLPSDLGQSIGLRPIPTFMLSYRNARFAVHPELSSPDQKRASPNRRAKSRGDEQ</sequence>
<dbReference type="Proteomes" id="UP000059074">
    <property type="component" value="Unassembled WGS sequence"/>
</dbReference>
<dbReference type="STRING" id="121290.APY04_3513"/>
<dbReference type="RefSeq" id="WP_068465283.1">
    <property type="nucleotide sequence ID" value="NZ_LMTR01000094.1"/>
</dbReference>
<evidence type="ECO:0000256" key="1">
    <source>
        <dbReference type="SAM" id="MobiDB-lite"/>
    </source>
</evidence>
<feature type="region of interest" description="Disordered" evidence="1">
    <location>
        <begin position="274"/>
        <end position="297"/>
    </location>
</feature>
<evidence type="ECO:0000313" key="2">
    <source>
        <dbReference type="EMBL" id="KWT64249.1"/>
    </source>
</evidence>
<accession>A0A109B8Q6</accession>
<gene>
    <name evidence="2" type="ORF">APY04_3513</name>
</gene>
<dbReference type="PATRIC" id="fig|121290.4.peg.1876"/>
<organism evidence="2 3">
    <name type="scientific">Hyphomicrobium sulfonivorans</name>
    <dbReference type="NCBI Taxonomy" id="121290"/>
    <lineage>
        <taxon>Bacteria</taxon>
        <taxon>Pseudomonadati</taxon>
        <taxon>Pseudomonadota</taxon>
        <taxon>Alphaproteobacteria</taxon>
        <taxon>Hyphomicrobiales</taxon>
        <taxon>Hyphomicrobiaceae</taxon>
        <taxon>Hyphomicrobium</taxon>
    </lineage>
</organism>
<comment type="caution">
    <text evidence="2">The sequence shown here is derived from an EMBL/GenBank/DDBJ whole genome shotgun (WGS) entry which is preliminary data.</text>
</comment>